<protein>
    <submittedName>
        <fullName evidence="1">Uncharacterized protein</fullName>
    </submittedName>
</protein>
<evidence type="ECO:0000313" key="1">
    <source>
        <dbReference type="EMBL" id="KAK7476500.1"/>
    </source>
</evidence>
<name>A0ABD0JP78_9CAEN</name>
<organism evidence="1 2">
    <name type="scientific">Batillaria attramentaria</name>
    <dbReference type="NCBI Taxonomy" id="370345"/>
    <lineage>
        <taxon>Eukaryota</taxon>
        <taxon>Metazoa</taxon>
        <taxon>Spiralia</taxon>
        <taxon>Lophotrochozoa</taxon>
        <taxon>Mollusca</taxon>
        <taxon>Gastropoda</taxon>
        <taxon>Caenogastropoda</taxon>
        <taxon>Sorbeoconcha</taxon>
        <taxon>Cerithioidea</taxon>
        <taxon>Batillariidae</taxon>
        <taxon>Batillaria</taxon>
    </lineage>
</organism>
<gene>
    <name evidence="1" type="ORF">BaRGS_00032248</name>
</gene>
<dbReference type="Proteomes" id="UP001519460">
    <property type="component" value="Unassembled WGS sequence"/>
</dbReference>
<proteinExistence type="predicted"/>
<evidence type="ECO:0000313" key="2">
    <source>
        <dbReference type="Proteomes" id="UP001519460"/>
    </source>
</evidence>
<dbReference type="EMBL" id="JACVVK020000374">
    <property type="protein sequence ID" value="KAK7476500.1"/>
    <property type="molecule type" value="Genomic_DNA"/>
</dbReference>
<comment type="caution">
    <text evidence="1">The sequence shown here is derived from an EMBL/GenBank/DDBJ whole genome shotgun (WGS) entry which is preliminary data.</text>
</comment>
<dbReference type="AlphaFoldDB" id="A0ABD0JP78"/>
<reference evidence="1 2" key="1">
    <citation type="journal article" date="2023" name="Sci. Data">
        <title>Genome assembly of the Korean intertidal mud-creeper Batillaria attramentaria.</title>
        <authorList>
            <person name="Patra A.K."/>
            <person name="Ho P.T."/>
            <person name="Jun S."/>
            <person name="Lee S.J."/>
            <person name="Kim Y."/>
            <person name="Won Y.J."/>
        </authorList>
    </citation>
    <scope>NUCLEOTIDE SEQUENCE [LARGE SCALE GENOMIC DNA]</scope>
    <source>
        <strain evidence="1">Wonlab-2016</strain>
    </source>
</reference>
<keyword evidence="2" id="KW-1185">Reference proteome</keyword>
<accession>A0ABD0JP78</accession>
<sequence length="115" mass="12793">MDQYTYIVPTCSAEDERRGGVSDNGTPDSSRNVLDCPTTVLYRETAVVNKLQSRSTSVLAASQSNADLVFQAWDIVPLYSPHAGLTVRVWFKQVESTYHRLKLTDIAYGVFTSQS</sequence>